<accession>A0A934U274</accession>
<dbReference type="NCBIfam" id="NF038012">
    <property type="entry name" value="DMT_1"/>
    <property type="match status" value="1"/>
</dbReference>
<dbReference type="Proteomes" id="UP000655868">
    <property type="component" value="Unassembled WGS sequence"/>
</dbReference>
<evidence type="ECO:0000256" key="2">
    <source>
        <dbReference type="SAM" id="SignalP"/>
    </source>
</evidence>
<reference evidence="3" key="1">
    <citation type="submission" date="2020-12" db="EMBL/GenBank/DDBJ databases">
        <title>Antrihabitans popcorni sp. nov. and Antrihabitans auranticaus sp. nov., isolated from a larva cave.</title>
        <authorList>
            <person name="Lee S.D."/>
            <person name="Kim I.S."/>
        </authorList>
    </citation>
    <scope>NUCLEOTIDE SEQUENCE</scope>
    <source>
        <strain evidence="3">YC3-6</strain>
    </source>
</reference>
<dbReference type="RefSeq" id="WP_199702187.1">
    <property type="nucleotide sequence ID" value="NZ_JAEMNV010000001.1"/>
</dbReference>
<feature type="transmembrane region" description="Helical" evidence="1">
    <location>
        <begin position="191"/>
        <end position="213"/>
    </location>
</feature>
<keyword evidence="1" id="KW-1133">Transmembrane helix</keyword>
<gene>
    <name evidence="3" type="ORF">JGU71_03700</name>
</gene>
<evidence type="ECO:0000313" key="4">
    <source>
        <dbReference type="Proteomes" id="UP000655868"/>
    </source>
</evidence>
<name>A0A934U274_9NOCA</name>
<sequence length="290" mass="29121">MSGLPIASIACALLAALLFACAAVAQQSAAAAVPEGSSLVTGILRSPRWWAGLIGDGGGYAMQVAALALGSVLVVQPILVCSLVFALPLAARFAGRRINARTWLLAGALVAALGVFLVVGDPTEGNSDAPLGDWVLPLAILVGVVVAATVAGLSRIEAHWRALLLGAASGLLYGLAAAVTKYVTDLFSDGLGAVLTSWQTYTLVAAGAAGVFLQQKAFQVGPISASLPAVTIAEPLGAIFVGMAVLDERLRTGDLGLAATILAVVVMLATALALSRSQVDAAEGANSAKN</sequence>
<keyword evidence="1" id="KW-0812">Transmembrane</keyword>
<feature type="transmembrane region" description="Helical" evidence="1">
    <location>
        <begin position="102"/>
        <end position="119"/>
    </location>
</feature>
<comment type="caution">
    <text evidence="3">The sequence shown here is derived from an EMBL/GenBank/DDBJ whole genome shotgun (WGS) entry which is preliminary data.</text>
</comment>
<dbReference type="AlphaFoldDB" id="A0A934U274"/>
<keyword evidence="2" id="KW-0732">Signal</keyword>
<dbReference type="PANTHER" id="PTHR40761:SF1">
    <property type="entry name" value="CONSERVED INTEGRAL MEMBRANE ALANINE VALINE AND LEUCINE RICH PROTEIN-RELATED"/>
    <property type="match status" value="1"/>
</dbReference>
<keyword evidence="1" id="KW-0472">Membrane</keyword>
<organism evidence="3 4">
    <name type="scientific">Antrihabitans stalagmiti</name>
    <dbReference type="NCBI Taxonomy" id="2799499"/>
    <lineage>
        <taxon>Bacteria</taxon>
        <taxon>Bacillati</taxon>
        <taxon>Actinomycetota</taxon>
        <taxon>Actinomycetes</taxon>
        <taxon>Mycobacteriales</taxon>
        <taxon>Nocardiaceae</taxon>
        <taxon>Antrihabitans</taxon>
    </lineage>
</organism>
<proteinExistence type="predicted"/>
<feature type="transmembrane region" description="Helical" evidence="1">
    <location>
        <begin position="225"/>
        <end position="245"/>
    </location>
</feature>
<evidence type="ECO:0000313" key="3">
    <source>
        <dbReference type="EMBL" id="MBJ8337983.1"/>
    </source>
</evidence>
<keyword evidence="4" id="KW-1185">Reference proteome</keyword>
<feature type="chain" id="PRO_5038454230" evidence="2">
    <location>
        <begin position="26"/>
        <end position="290"/>
    </location>
</feature>
<feature type="signal peptide" evidence="2">
    <location>
        <begin position="1"/>
        <end position="25"/>
    </location>
</feature>
<dbReference type="PANTHER" id="PTHR40761">
    <property type="entry name" value="CONSERVED INTEGRAL MEMBRANE ALANINE VALINE AND LEUCINE RICH PROTEIN-RELATED"/>
    <property type="match status" value="1"/>
</dbReference>
<evidence type="ECO:0000256" key="1">
    <source>
        <dbReference type="SAM" id="Phobius"/>
    </source>
</evidence>
<feature type="transmembrane region" description="Helical" evidence="1">
    <location>
        <begin position="134"/>
        <end position="153"/>
    </location>
</feature>
<feature type="transmembrane region" description="Helical" evidence="1">
    <location>
        <begin position="257"/>
        <end position="274"/>
    </location>
</feature>
<dbReference type="EMBL" id="JAEMNV010000001">
    <property type="protein sequence ID" value="MBJ8337983.1"/>
    <property type="molecule type" value="Genomic_DNA"/>
</dbReference>
<protein>
    <submittedName>
        <fullName evidence="3">DMT family transporter</fullName>
    </submittedName>
</protein>
<feature type="transmembrane region" description="Helical" evidence="1">
    <location>
        <begin position="160"/>
        <end position="179"/>
    </location>
</feature>
<feature type="transmembrane region" description="Helical" evidence="1">
    <location>
        <begin position="60"/>
        <end position="90"/>
    </location>
</feature>